<accession>A0AAP0J932</accession>
<reference evidence="1 2" key="1">
    <citation type="submission" date="2024-01" db="EMBL/GenBank/DDBJ databases">
        <title>Genome assemblies of Stephania.</title>
        <authorList>
            <person name="Yang L."/>
        </authorList>
    </citation>
    <scope>NUCLEOTIDE SEQUENCE [LARGE SCALE GENOMIC DNA]</scope>
    <source>
        <strain evidence="1">QJT</strain>
        <tissue evidence="1">Leaf</tissue>
    </source>
</reference>
<dbReference type="AlphaFoldDB" id="A0AAP0J932"/>
<proteinExistence type="predicted"/>
<keyword evidence="2" id="KW-1185">Reference proteome</keyword>
<protein>
    <submittedName>
        <fullName evidence="1">Uncharacterized protein</fullName>
    </submittedName>
</protein>
<organism evidence="1 2">
    <name type="scientific">Stephania japonica</name>
    <dbReference type="NCBI Taxonomy" id="461633"/>
    <lineage>
        <taxon>Eukaryota</taxon>
        <taxon>Viridiplantae</taxon>
        <taxon>Streptophyta</taxon>
        <taxon>Embryophyta</taxon>
        <taxon>Tracheophyta</taxon>
        <taxon>Spermatophyta</taxon>
        <taxon>Magnoliopsida</taxon>
        <taxon>Ranunculales</taxon>
        <taxon>Menispermaceae</taxon>
        <taxon>Menispermoideae</taxon>
        <taxon>Cissampelideae</taxon>
        <taxon>Stephania</taxon>
    </lineage>
</organism>
<evidence type="ECO:0000313" key="2">
    <source>
        <dbReference type="Proteomes" id="UP001417504"/>
    </source>
</evidence>
<comment type="caution">
    <text evidence="1">The sequence shown here is derived from an EMBL/GenBank/DDBJ whole genome shotgun (WGS) entry which is preliminary data.</text>
</comment>
<gene>
    <name evidence="1" type="ORF">Sjap_010166</name>
</gene>
<dbReference type="EMBL" id="JBBNAE010000004">
    <property type="protein sequence ID" value="KAK9129679.1"/>
    <property type="molecule type" value="Genomic_DNA"/>
</dbReference>
<sequence length="123" mass="14319">MLSAKFKRKRPVLFSYNTQKGIYVVERSPIYVPYNEYSAIMRKCDFSEKTKHLPVWTTWARGPTGELGRAFILDPRLHDPHAHKAEFTRAEATEIVCGQRMCTCSSHKPQRLLFFSTIQAKRL</sequence>
<name>A0AAP0J932_9MAGN</name>
<dbReference type="Proteomes" id="UP001417504">
    <property type="component" value="Unassembled WGS sequence"/>
</dbReference>
<evidence type="ECO:0000313" key="1">
    <source>
        <dbReference type="EMBL" id="KAK9129679.1"/>
    </source>
</evidence>